<dbReference type="AlphaFoldDB" id="A0A6F9DV56"/>
<gene>
    <name evidence="1" type="primary">Ttc3-002</name>
</gene>
<reference evidence="1" key="1">
    <citation type="submission" date="2020-04" db="EMBL/GenBank/DDBJ databases">
        <authorList>
            <person name="Neveu A P."/>
        </authorList>
    </citation>
    <scope>NUCLEOTIDE SEQUENCE</scope>
    <source>
        <tissue evidence="1">Whole embryo</tissue>
    </source>
</reference>
<dbReference type="EMBL" id="LR791475">
    <property type="protein sequence ID" value="CAB3267337.1"/>
    <property type="molecule type" value="mRNA"/>
</dbReference>
<evidence type="ECO:0000313" key="1">
    <source>
        <dbReference type="EMBL" id="CAB3267337.1"/>
    </source>
</evidence>
<proteinExistence type="evidence at transcript level"/>
<protein>
    <submittedName>
        <fullName evidence="1">E3 ubiquitin-protein ligase TTC3-like</fullName>
    </submittedName>
</protein>
<accession>A0A6F9DV56</accession>
<name>A0A6F9DV56_9ASCI</name>
<organism evidence="1">
    <name type="scientific">Phallusia mammillata</name>
    <dbReference type="NCBI Taxonomy" id="59560"/>
    <lineage>
        <taxon>Eukaryota</taxon>
        <taxon>Metazoa</taxon>
        <taxon>Chordata</taxon>
        <taxon>Tunicata</taxon>
        <taxon>Ascidiacea</taxon>
        <taxon>Phlebobranchia</taxon>
        <taxon>Ascidiidae</taxon>
        <taxon>Phallusia</taxon>
    </lineage>
</organism>
<sequence>MDLLCNDTRHFKFTTDQFSLFDYILFDASKRMNLLREKVLIFGVRPNTGEAPLEIVCCVLVCHNKESAVKLNNINKLVETHFLLRYEDYKLEVLLRGEHLDVLRAKVRDARCERDETLFPMKKNNGHGWINDYVEVCLRSESNETLVEKIVPINKEDRVPRPQPDVTTSFSRSTFHNATVNTSLRHNERKTDSFWSRCTLL</sequence>